<keyword evidence="5" id="KW-0998">Cell outer membrane</keyword>
<dbReference type="PROSITE" id="PS51779">
    <property type="entry name" value="POTRA"/>
    <property type="match status" value="3"/>
</dbReference>
<name>A0ABV7ZCD6_9DEIO</name>
<keyword evidence="9" id="KW-1185">Reference proteome</keyword>
<feature type="domain" description="POTRA" evidence="7">
    <location>
        <begin position="325"/>
        <end position="398"/>
    </location>
</feature>
<accession>A0ABV7ZCD6</accession>
<protein>
    <submittedName>
        <fullName evidence="8">Outer membrane protein assembly factor</fullName>
    </submittedName>
</protein>
<evidence type="ECO:0000256" key="1">
    <source>
        <dbReference type="ARBA" id="ARBA00004370"/>
    </source>
</evidence>
<evidence type="ECO:0000256" key="4">
    <source>
        <dbReference type="ARBA" id="ARBA00023136"/>
    </source>
</evidence>
<keyword evidence="2" id="KW-0812">Transmembrane</keyword>
<reference evidence="9" key="1">
    <citation type="journal article" date="2019" name="Int. J. Syst. Evol. Microbiol.">
        <title>The Global Catalogue of Microorganisms (GCM) 10K type strain sequencing project: providing services to taxonomists for standard genome sequencing and annotation.</title>
        <authorList>
            <consortium name="The Broad Institute Genomics Platform"/>
            <consortium name="The Broad Institute Genome Sequencing Center for Infectious Disease"/>
            <person name="Wu L."/>
            <person name="Ma J."/>
        </authorList>
    </citation>
    <scope>NUCLEOTIDE SEQUENCE [LARGE SCALE GENOMIC DNA]</scope>
    <source>
        <strain evidence="9">CCTCC AB 2017081</strain>
    </source>
</reference>
<dbReference type="InterPro" id="IPR013686">
    <property type="entry name" value="Polypept-transport_assoc_ShlB"/>
</dbReference>
<dbReference type="PANTHER" id="PTHR12815">
    <property type="entry name" value="SORTING AND ASSEMBLY MACHINERY SAMM50 PROTEIN FAMILY MEMBER"/>
    <property type="match status" value="1"/>
</dbReference>
<proteinExistence type="predicted"/>
<sequence length="884" mass="92582">MRHPLTLAVTVLLAAPAVAQTAGTVQDVTVVGTSELLANFLSATLTIQPGAPLSSVNLRQVEQEVIASGYFKTAVAELRTVNGRDTLQITVTPNPTIGAVDATGLTFLPADGFKKSIGELLNIAPGATLNTQRLDQAREALATNYSAEGYPFAPSISTDVKTAADGTATVSFVVDETAPIKRVEVAGVTQLPAATVTAIFKPLYDAKKFTPDAYYAAVNQLQQAYDQAGYLQSGVNTRTSVLTDGVLKVNVVEGRVAAVDTSDLGEVTGTLQTQTGKPVTLASLQADVRTLANQTGKPVGFALQPDAQDPSRVTVLFGAADVASGPVKSIAVSGNSLIPTAQLQAAIKTKVGDTYTPQLAQEDFLALRDLYRKQGYEISTRDAIAFDQGVLTYTIREVKLVGYELQWAGKHRTVDRVILRELPAPGSAFNLNTLRASLGSIARLGFVKVTTETVRSDPQNPENVTYVLGLSETTTGIPVNLGLTYDSFAGGFGGDAAYTNNNVFGLAHTFSVGIGAQQNQAGQNLVGNVSYTIPWLDLDFLDFRKTPTSVGVSAGSTVTGNTPILTTDGSGTLTGTDGTTVVTPDPGSDTGFDYTTRTTSFSVTAGRSLTQNLRANLGVGVSYRTYYIEALEADSTTAVDGANAKVKVKSTDVAGTVSETEVLVTPAYATPLIPDASVTTRLSGSLTYDSTDNPEFPGRGLRGGLAAGYNIGRQGDTPLSWADAQVGVSTYYGFGRTLEKELNVQTKQQVFAVRVNAGTILGAGTAPAGTGYSIGGGSSNTAFQLRGLDNAQLFGTNYVTSSAEYRYDFGLKSGIAQGLYGVLFADAGTAWSDTTAATLNYGFGAGVQLNLGIGGTLLPSLRFDYGYSPQNGSGKFSFRLGNFW</sequence>
<evidence type="ECO:0000256" key="5">
    <source>
        <dbReference type="ARBA" id="ARBA00023237"/>
    </source>
</evidence>
<keyword evidence="4" id="KW-0472">Membrane</keyword>
<comment type="subcellular location">
    <subcellularLocation>
        <location evidence="1">Membrane</location>
    </subcellularLocation>
</comment>
<comment type="caution">
    <text evidence="8">The sequence shown here is derived from an EMBL/GenBank/DDBJ whole genome shotgun (WGS) entry which is preliminary data.</text>
</comment>
<evidence type="ECO:0000313" key="9">
    <source>
        <dbReference type="Proteomes" id="UP001595803"/>
    </source>
</evidence>
<dbReference type="EMBL" id="JBHRZG010000024">
    <property type="protein sequence ID" value="MFC3834650.1"/>
    <property type="molecule type" value="Genomic_DNA"/>
</dbReference>
<organism evidence="8 9">
    <name type="scientific">Deinococcus rufus</name>
    <dbReference type="NCBI Taxonomy" id="2136097"/>
    <lineage>
        <taxon>Bacteria</taxon>
        <taxon>Thermotogati</taxon>
        <taxon>Deinococcota</taxon>
        <taxon>Deinococci</taxon>
        <taxon>Deinococcales</taxon>
        <taxon>Deinococcaceae</taxon>
        <taxon>Deinococcus</taxon>
    </lineage>
</organism>
<evidence type="ECO:0000313" key="8">
    <source>
        <dbReference type="EMBL" id="MFC3834650.1"/>
    </source>
</evidence>
<gene>
    <name evidence="8" type="ORF">ACFOSB_17475</name>
</gene>
<dbReference type="Proteomes" id="UP001595803">
    <property type="component" value="Unassembled WGS sequence"/>
</dbReference>
<evidence type="ECO:0000256" key="2">
    <source>
        <dbReference type="ARBA" id="ARBA00022692"/>
    </source>
</evidence>
<dbReference type="Gene3D" id="2.40.160.50">
    <property type="entry name" value="membrane protein fhac: a member of the omp85/tpsb transporter family"/>
    <property type="match status" value="1"/>
</dbReference>
<dbReference type="InterPro" id="IPR034746">
    <property type="entry name" value="POTRA"/>
</dbReference>
<evidence type="ECO:0000259" key="7">
    <source>
        <dbReference type="PROSITE" id="PS51779"/>
    </source>
</evidence>
<feature type="domain" description="POTRA" evidence="7">
    <location>
        <begin position="23"/>
        <end position="94"/>
    </location>
</feature>
<feature type="chain" id="PRO_5045652447" evidence="6">
    <location>
        <begin position="20"/>
        <end position="884"/>
    </location>
</feature>
<evidence type="ECO:0000256" key="3">
    <source>
        <dbReference type="ARBA" id="ARBA00022729"/>
    </source>
</evidence>
<feature type="signal peptide" evidence="6">
    <location>
        <begin position="1"/>
        <end position="19"/>
    </location>
</feature>
<evidence type="ECO:0000256" key="6">
    <source>
        <dbReference type="SAM" id="SignalP"/>
    </source>
</evidence>
<dbReference type="Gene3D" id="3.10.20.310">
    <property type="entry name" value="membrane protein fhac"/>
    <property type="match status" value="5"/>
</dbReference>
<dbReference type="Pfam" id="PF01103">
    <property type="entry name" value="Omp85"/>
    <property type="match status" value="1"/>
</dbReference>
<dbReference type="PANTHER" id="PTHR12815:SF47">
    <property type="entry name" value="TRANSLOCATION AND ASSEMBLY MODULE SUBUNIT TAMA"/>
    <property type="match status" value="1"/>
</dbReference>
<feature type="domain" description="POTRA" evidence="7">
    <location>
        <begin position="178"/>
        <end position="254"/>
    </location>
</feature>
<dbReference type="Pfam" id="PF07244">
    <property type="entry name" value="POTRA"/>
    <property type="match status" value="2"/>
</dbReference>
<dbReference type="RefSeq" id="WP_295815299.1">
    <property type="nucleotide sequence ID" value="NZ_JBHRZG010000024.1"/>
</dbReference>
<dbReference type="InterPro" id="IPR000184">
    <property type="entry name" value="Bac_surfAg_D15"/>
</dbReference>
<keyword evidence="3 6" id="KW-0732">Signal</keyword>
<dbReference type="Pfam" id="PF08479">
    <property type="entry name" value="POTRA_2"/>
    <property type="match status" value="1"/>
</dbReference>
<dbReference type="InterPro" id="IPR039910">
    <property type="entry name" value="D15-like"/>
</dbReference>
<dbReference type="InterPro" id="IPR010827">
    <property type="entry name" value="BamA/TamA_POTRA"/>
</dbReference>